<dbReference type="Gene3D" id="3.30.530.20">
    <property type="match status" value="1"/>
</dbReference>
<name>A0A6B3SWU2_9BURK</name>
<dbReference type="AlphaFoldDB" id="A0A6B3SWU2"/>
<dbReference type="RefSeq" id="WP_163967391.1">
    <property type="nucleotide sequence ID" value="NZ_JAAIVB010000070.1"/>
</dbReference>
<dbReference type="Proteomes" id="UP000482155">
    <property type="component" value="Unassembled WGS sequence"/>
</dbReference>
<reference evidence="1 2" key="1">
    <citation type="submission" date="2020-02" db="EMBL/GenBank/DDBJ databases">
        <authorList>
            <person name="Kim M.K."/>
        </authorList>
    </citation>
    <scope>NUCLEOTIDE SEQUENCE [LARGE SCALE GENOMIC DNA]</scope>
    <source>
        <strain evidence="1 2">17J57-3</strain>
    </source>
</reference>
<dbReference type="Pfam" id="PF08982">
    <property type="entry name" value="AtaL"/>
    <property type="match status" value="1"/>
</dbReference>
<dbReference type="CDD" id="cd08863">
    <property type="entry name" value="SRPBCC_DUF1857"/>
    <property type="match status" value="1"/>
</dbReference>
<keyword evidence="2" id="KW-1185">Reference proteome</keyword>
<dbReference type="InterPro" id="IPR023393">
    <property type="entry name" value="START-like_dom_sf"/>
</dbReference>
<comment type="caution">
    <text evidence="1">The sequence shown here is derived from an EMBL/GenBank/DDBJ whole genome shotgun (WGS) entry which is preliminary data.</text>
</comment>
<dbReference type="InterPro" id="IPR015075">
    <property type="entry name" value="AtaL"/>
</dbReference>
<evidence type="ECO:0000313" key="1">
    <source>
        <dbReference type="EMBL" id="NEX63476.1"/>
    </source>
</evidence>
<accession>A0A6B3SWU2</accession>
<dbReference type="EMBL" id="JAAIVB010000070">
    <property type="protein sequence ID" value="NEX63476.1"/>
    <property type="molecule type" value="Genomic_DNA"/>
</dbReference>
<gene>
    <name evidence="1" type="ORF">G3574_20560</name>
</gene>
<dbReference type="SUPFAM" id="SSF55961">
    <property type="entry name" value="Bet v1-like"/>
    <property type="match status" value="1"/>
</dbReference>
<organism evidence="1 2">
    <name type="scientific">Noviherbaspirillum galbum</name>
    <dbReference type="NCBI Taxonomy" id="2709383"/>
    <lineage>
        <taxon>Bacteria</taxon>
        <taxon>Pseudomonadati</taxon>
        <taxon>Pseudomonadota</taxon>
        <taxon>Betaproteobacteria</taxon>
        <taxon>Burkholderiales</taxon>
        <taxon>Oxalobacteraceae</taxon>
        <taxon>Noviherbaspirillum</taxon>
    </lineage>
</organism>
<sequence>MKFAHLVEINDPLNPLIDTLNREQLWRGLVLRAELPKSFIPWLDSCTITEKHESGVSRVCRYGDLTVRDTVTYEPMRQVVYNVPQQNDIPESRLTMTIEEPEKDQFFVRFEYEDDAPEENMDAFYNDFRKSAYEEADIDTIRVIRQMAELGKLG</sequence>
<evidence type="ECO:0000313" key="2">
    <source>
        <dbReference type="Proteomes" id="UP000482155"/>
    </source>
</evidence>
<proteinExistence type="predicted"/>
<protein>
    <submittedName>
        <fullName evidence="1">DUF1857 family protein</fullName>
    </submittedName>
</protein>